<evidence type="ECO:0000313" key="3">
    <source>
        <dbReference type="Proteomes" id="UP000011115"/>
    </source>
</evidence>
<dbReference type="Proteomes" id="UP000011115">
    <property type="component" value="Unassembled WGS sequence"/>
</dbReference>
<evidence type="ECO:0000313" key="2">
    <source>
        <dbReference type="EnsemblPlants" id="PGSC0003DMT400088233"/>
    </source>
</evidence>
<accession>M1DFI2</accession>
<dbReference type="PaxDb" id="4113-PGSC0003DMT400088233"/>
<proteinExistence type="predicted"/>
<dbReference type="Gramene" id="PGSC0003DMT400088233">
    <property type="protein sequence ID" value="PGSC0003DMT400088233"/>
    <property type="gene ID" value="PGSC0003DMG400037804"/>
</dbReference>
<reference evidence="2" key="2">
    <citation type="submission" date="2015-06" db="UniProtKB">
        <authorList>
            <consortium name="EnsemblPlants"/>
        </authorList>
    </citation>
    <scope>IDENTIFICATION</scope>
    <source>
        <strain evidence="2">DM1-3 516 R44</strain>
    </source>
</reference>
<dbReference type="AlphaFoldDB" id="M1DFI2"/>
<feature type="compositionally biased region" description="Basic and acidic residues" evidence="1">
    <location>
        <begin position="1"/>
        <end position="18"/>
    </location>
</feature>
<evidence type="ECO:0000256" key="1">
    <source>
        <dbReference type="SAM" id="MobiDB-lite"/>
    </source>
</evidence>
<organism evidence="2 3">
    <name type="scientific">Solanum tuberosum</name>
    <name type="common">Potato</name>
    <dbReference type="NCBI Taxonomy" id="4113"/>
    <lineage>
        <taxon>Eukaryota</taxon>
        <taxon>Viridiplantae</taxon>
        <taxon>Streptophyta</taxon>
        <taxon>Embryophyta</taxon>
        <taxon>Tracheophyta</taxon>
        <taxon>Spermatophyta</taxon>
        <taxon>Magnoliopsida</taxon>
        <taxon>eudicotyledons</taxon>
        <taxon>Gunneridae</taxon>
        <taxon>Pentapetalae</taxon>
        <taxon>asterids</taxon>
        <taxon>lamiids</taxon>
        <taxon>Solanales</taxon>
        <taxon>Solanaceae</taxon>
        <taxon>Solanoideae</taxon>
        <taxon>Solaneae</taxon>
        <taxon>Solanum</taxon>
    </lineage>
</organism>
<protein>
    <submittedName>
        <fullName evidence="2">Uncharacterized protein</fullName>
    </submittedName>
</protein>
<name>M1DFI2_SOLTU</name>
<feature type="region of interest" description="Disordered" evidence="1">
    <location>
        <begin position="1"/>
        <end position="21"/>
    </location>
</feature>
<sequence>MKENKTRTLSSKHDDSPKLGKSRTQLLTTRLENLSIRLYIWGKCRQEYALALRPKAHASASWSSRGECGLHGTSVHHTPRCHKDKGAKNMDGPTLTTAERNRRDEMITALLGLGPAFLEPVWDDVPTDEDKGRTMSDSESNSEAEEGDLLALEGTSGDADMDE</sequence>
<feature type="region of interest" description="Disordered" evidence="1">
    <location>
        <begin position="121"/>
        <end position="163"/>
    </location>
</feature>
<feature type="region of interest" description="Disordered" evidence="1">
    <location>
        <begin position="74"/>
        <end position="101"/>
    </location>
</feature>
<reference evidence="3" key="1">
    <citation type="journal article" date="2011" name="Nature">
        <title>Genome sequence and analysis of the tuber crop potato.</title>
        <authorList>
            <consortium name="The Potato Genome Sequencing Consortium"/>
        </authorList>
    </citation>
    <scope>NUCLEOTIDE SEQUENCE [LARGE SCALE GENOMIC DNA]</scope>
    <source>
        <strain evidence="3">cv. DM1-3 516 R44</strain>
    </source>
</reference>
<dbReference type="EnsemblPlants" id="PGSC0003DMT400088233">
    <property type="protein sequence ID" value="PGSC0003DMT400088233"/>
    <property type="gene ID" value="PGSC0003DMG400037804"/>
</dbReference>
<dbReference type="HOGENOM" id="CLU_1629958_0_0_1"/>
<keyword evidence="3" id="KW-1185">Reference proteome</keyword>
<dbReference type="InParanoid" id="M1DFI2"/>